<reference evidence="1 2" key="1">
    <citation type="submission" date="2019-07" db="EMBL/GenBank/DDBJ databases">
        <title>Whole genome shotgun sequence of Segetibacter aerophilus NBRC 106135.</title>
        <authorList>
            <person name="Hosoyama A."/>
            <person name="Uohara A."/>
            <person name="Ohji S."/>
            <person name="Ichikawa N."/>
        </authorList>
    </citation>
    <scope>NUCLEOTIDE SEQUENCE [LARGE SCALE GENOMIC DNA]</scope>
    <source>
        <strain evidence="1 2">NBRC 106135</strain>
    </source>
</reference>
<evidence type="ECO:0000313" key="2">
    <source>
        <dbReference type="Proteomes" id="UP000321513"/>
    </source>
</evidence>
<accession>A0A512BH34</accession>
<evidence type="ECO:0000313" key="1">
    <source>
        <dbReference type="EMBL" id="GEO11282.1"/>
    </source>
</evidence>
<protein>
    <submittedName>
        <fullName evidence="1">Uncharacterized protein</fullName>
    </submittedName>
</protein>
<proteinExistence type="predicted"/>
<comment type="caution">
    <text evidence="1">The sequence shown here is derived from an EMBL/GenBank/DDBJ whole genome shotgun (WGS) entry which is preliminary data.</text>
</comment>
<gene>
    <name evidence="1" type="ORF">SAE01_37780</name>
</gene>
<name>A0A512BH34_9BACT</name>
<dbReference type="EMBL" id="BJYT01000018">
    <property type="protein sequence ID" value="GEO11282.1"/>
    <property type="molecule type" value="Genomic_DNA"/>
</dbReference>
<dbReference type="Proteomes" id="UP000321513">
    <property type="component" value="Unassembled WGS sequence"/>
</dbReference>
<organism evidence="1 2">
    <name type="scientific">Segetibacter aerophilus</name>
    <dbReference type="NCBI Taxonomy" id="670293"/>
    <lineage>
        <taxon>Bacteria</taxon>
        <taxon>Pseudomonadati</taxon>
        <taxon>Bacteroidota</taxon>
        <taxon>Chitinophagia</taxon>
        <taxon>Chitinophagales</taxon>
        <taxon>Chitinophagaceae</taxon>
        <taxon>Segetibacter</taxon>
    </lineage>
</organism>
<keyword evidence="2" id="KW-1185">Reference proteome</keyword>
<dbReference type="RefSeq" id="WP_147205392.1">
    <property type="nucleotide sequence ID" value="NZ_BJYT01000018.1"/>
</dbReference>
<dbReference type="AlphaFoldDB" id="A0A512BH34"/>
<sequence length="72" mass="8570">MVTIIFIAEDGEPVSMRFSRNEDLNTSHSFGKWNMDTNDIELNDTGWRIFETHRKEIRKLKPLLEMLEKSKE</sequence>